<gene>
    <name evidence="1" type="ORF">FUA24_16570</name>
</gene>
<accession>A0A5D0HU75</accession>
<reference evidence="1 2" key="1">
    <citation type="submission" date="2019-08" db="EMBL/GenBank/DDBJ databases">
        <title>Seonamhaeicola sediminis sp. nov., isolated from marine sediment.</title>
        <authorList>
            <person name="Cao W.R."/>
        </authorList>
    </citation>
    <scope>NUCLEOTIDE SEQUENCE [LARGE SCALE GENOMIC DNA]</scope>
    <source>
        <strain evidence="1 2">B011</strain>
    </source>
</reference>
<comment type="caution">
    <text evidence="1">The sequence shown here is derived from an EMBL/GenBank/DDBJ whole genome shotgun (WGS) entry which is preliminary data.</text>
</comment>
<sequence>MKSEFNTYGYAFPYYFIDDGDYEREEFNANPRTYIVNHKKVASDAYYKISDENKTAILDLVTEEAKKSIAEVDKFYTTEWRTIKPKGVDGDKTYYLVHEKKWSMGARERTNSIGMNVNKGDVLWVESEGGIYLDVGVGYAFSDPQGLSDEAYAEFKPVKDHNYGTLLVLILDSFTRKPVQAMACIDKGIKITVEQSGYIMLRTNQNDSLKNRGGEFKGIIKRFVLNNN</sequence>
<name>A0A5D0HU75_9FLAO</name>
<dbReference type="RefSeq" id="WP_148544159.1">
    <property type="nucleotide sequence ID" value="NZ_VSDQ01000679.1"/>
</dbReference>
<dbReference type="Proteomes" id="UP000323930">
    <property type="component" value="Unassembled WGS sequence"/>
</dbReference>
<evidence type="ECO:0000313" key="2">
    <source>
        <dbReference type="Proteomes" id="UP000323930"/>
    </source>
</evidence>
<protein>
    <submittedName>
        <fullName evidence="1">Uncharacterized protein</fullName>
    </submittedName>
</protein>
<dbReference type="Gene3D" id="2.60.120.430">
    <property type="entry name" value="Galactose-binding lectin"/>
    <property type="match status" value="1"/>
</dbReference>
<organism evidence="1 2">
    <name type="scientific">Seonamhaeicola marinus</name>
    <dbReference type="NCBI Taxonomy" id="1912246"/>
    <lineage>
        <taxon>Bacteria</taxon>
        <taxon>Pseudomonadati</taxon>
        <taxon>Bacteroidota</taxon>
        <taxon>Flavobacteriia</taxon>
        <taxon>Flavobacteriales</taxon>
        <taxon>Flavobacteriaceae</taxon>
    </lineage>
</organism>
<keyword evidence="2" id="KW-1185">Reference proteome</keyword>
<evidence type="ECO:0000313" key="1">
    <source>
        <dbReference type="EMBL" id="TYA74914.1"/>
    </source>
</evidence>
<proteinExistence type="predicted"/>
<dbReference type="EMBL" id="VSDQ01000679">
    <property type="protein sequence ID" value="TYA74914.1"/>
    <property type="molecule type" value="Genomic_DNA"/>
</dbReference>
<dbReference type="AlphaFoldDB" id="A0A5D0HU75"/>